<evidence type="ECO:0000259" key="1">
    <source>
        <dbReference type="Pfam" id="PF00735"/>
    </source>
</evidence>
<organism evidence="2 3">
    <name type="scientific">Acanthochromis polyacanthus</name>
    <name type="common">spiny chromis</name>
    <dbReference type="NCBI Taxonomy" id="80966"/>
    <lineage>
        <taxon>Eukaryota</taxon>
        <taxon>Metazoa</taxon>
        <taxon>Chordata</taxon>
        <taxon>Craniata</taxon>
        <taxon>Vertebrata</taxon>
        <taxon>Euteleostomi</taxon>
        <taxon>Actinopterygii</taxon>
        <taxon>Neopterygii</taxon>
        <taxon>Teleostei</taxon>
        <taxon>Neoteleostei</taxon>
        <taxon>Acanthomorphata</taxon>
        <taxon>Ovalentaria</taxon>
        <taxon>Pomacentridae</taxon>
        <taxon>Acanthochromis</taxon>
    </lineage>
</organism>
<reference evidence="2" key="2">
    <citation type="submission" date="2025-09" db="UniProtKB">
        <authorList>
            <consortium name="Ensembl"/>
        </authorList>
    </citation>
    <scope>IDENTIFICATION</scope>
</reference>
<dbReference type="Pfam" id="PF00735">
    <property type="entry name" value="Septin"/>
    <property type="match status" value="1"/>
</dbReference>
<accession>A0A3Q1G531</accession>
<dbReference type="GeneTree" id="ENSGT00500000044904"/>
<dbReference type="PANTHER" id="PTHR32046:SF11">
    <property type="entry name" value="IMMUNE-ASSOCIATED NUCLEOTIDE-BINDING PROTEIN 10-LIKE"/>
    <property type="match status" value="1"/>
</dbReference>
<name>A0A3Q1G531_9TELE</name>
<proteinExistence type="predicted"/>
<dbReference type="PANTHER" id="PTHR32046">
    <property type="entry name" value="G DOMAIN-CONTAINING PROTEIN"/>
    <property type="match status" value="1"/>
</dbReference>
<dbReference type="Proteomes" id="UP000257200">
    <property type="component" value="Unplaced"/>
</dbReference>
<feature type="domain" description="Septin-type G" evidence="1">
    <location>
        <begin position="83"/>
        <end position="166"/>
    </location>
</feature>
<dbReference type="PROSITE" id="PS00675">
    <property type="entry name" value="SIGMA54_INTERACT_1"/>
    <property type="match status" value="1"/>
</dbReference>
<dbReference type="SUPFAM" id="SSF52540">
    <property type="entry name" value="P-loop containing nucleoside triphosphate hydrolases"/>
    <property type="match status" value="1"/>
</dbReference>
<dbReference type="CDD" id="cd00882">
    <property type="entry name" value="Ras_like_GTPase"/>
    <property type="match status" value="1"/>
</dbReference>
<protein>
    <recommendedName>
        <fullName evidence="1">Septin-type G domain-containing protein</fullName>
    </recommendedName>
</protein>
<dbReference type="InterPro" id="IPR030379">
    <property type="entry name" value="G_SEPTIN_dom"/>
</dbReference>
<dbReference type="InParanoid" id="A0A3Q1G531"/>
<dbReference type="InterPro" id="IPR027417">
    <property type="entry name" value="P-loop_NTPase"/>
</dbReference>
<dbReference type="AlphaFoldDB" id="A0A3Q1G531"/>
<dbReference type="STRING" id="80966.ENSAPOP00000024034"/>
<dbReference type="Ensembl" id="ENSAPOT00000009764.1">
    <property type="protein sequence ID" value="ENSAPOP00000024034.1"/>
    <property type="gene ID" value="ENSAPOG00000006213.1"/>
</dbReference>
<dbReference type="Gene3D" id="3.40.50.300">
    <property type="entry name" value="P-loop containing nucleotide triphosphate hydrolases"/>
    <property type="match status" value="1"/>
</dbReference>
<dbReference type="InterPro" id="IPR025662">
    <property type="entry name" value="Sigma_54_int_dom_ATP-bd_1"/>
</dbReference>
<evidence type="ECO:0000313" key="2">
    <source>
        <dbReference type="Ensembl" id="ENSAPOP00000024034.1"/>
    </source>
</evidence>
<reference evidence="2" key="1">
    <citation type="submission" date="2025-08" db="UniProtKB">
        <authorList>
            <consortium name="Ensembl"/>
        </authorList>
    </citation>
    <scope>IDENTIFICATION</scope>
</reference>
<dbReference type="GO" id="GO:0005525">
    <property type="term" value="F:GTP binding"/>
    <property type="evidence" value="ECO:0007669"/>
    <property type="project" value="InterPro"/>
</dbReference>
<keyword evidence="3" id="KW-1185">Reference proteome</keyword>
<evidence type="ECO:0000313" key="3">
    <source>
        <dbReference type="Proteomes" id="UP000257200"/>
    </source>
</evidence>
<sequence>MLDYIEIWGIWTPQTHCFAPQTIPEPFLLSCTAHHLERGHNNRRILKLNCEGSPAVYQLRTEKKIFETLTRITVGERNVNKLNKTILLVGETGAGKSTLVNALFNHMVGVKSEDEVWFEIVEEEKGKRKTESQTPDVIVYKFFGFGDETLPYSLTIIDAPGFGDTRGAEHDVIISQRLLDLFRSADGVHEVNAVGLVMKASDNRLSDRQIYVLGSVMSLFGKNMEENIVALLTHSNGMPDPDAVQAIEDFKIKCARNEKNQPVHFLFDNCLNTQRTDETELQFAVEHKDWTLEQ</sequence>